<proteinExistence type="predicted"/>
<dbReference type="AlphaFoldDB" id="A0A7G9ZBI2"/>
<organism evidence="1">
    <name type="scientific">Candidatus Methanophaga sp. ANME-1 ERB7</name>
    <dbReference type="NCBI Taxonomy" id="2759913"/>
    <lineage>
        <taxon>Archaea</taxon>
        <taxon>Methanobacteriati</taxon>
        <taxon>Methanobacteriota</taxon>
        <taxon>Stenosarchaea group</taxon>
        <taxon>Methanomicrobia</taxon>
        <taxon>Candidatus Methanophagales</taxon>
        <taxon>Candidatus Methanophagaceae</taxon>
        <taxon>Candidatus Methanophaga</taxon>
    </lineage>
</organism>
<accession>A0A7G9ZBI2</accession>
<sequence length="79" mass="9133">MCILYIFITTFTKSKRKRKEKDFEALKINSLSSILLASPLRRLVKSLEKRIHKAGLSDRLETRVCQHNSLGMDDVKVNV</sequence>
<protein>
    <submittedName>
        <fullName evidence="1">Uncharacterized protein</fullName>
    </submittedName>
</protein>
<gene>
    <name evidence="1" type="ORF">LCMFKOLL_00012</name>
</gene>
<evidence type="ECO:0000313" key="1">
    <source>
        <dbReference type="EMBL" id="QNO57616.1"/>
    </source>
</evidence>
<reference evidence="1" key="1">
    <citation type="submission" date="2020-06" db="EMBL/GenBank/DDBJ databases">
        <title>Unique genomic features of the anaerobic methanotrophic archaea.</title>
        <authorList>
            <person name="Chadwick G.L."/>
            <person name="Skennerton C.T."/>
            <person name="Laso-Perez R."/>
            <person name="Leu A.O."/>
            <person name="Speth D.R."/>
            <person name="Yu H."/>
            <person name="Morgan-Lang C."/>
            <person name="Hatzenpichler R."/>
            <person name="Goudeau D."/>
            <person name="Malmstrom R."/>
            <person name="Brazelton W.J."/>
            <person name="Woyke T."/>
            <person name="Hallam S.J."/>
            <person name="Tyson G.W."/>
            <person name="Wegener G."/>
            <person name="Boetius A."/>
            <person name="Orphan V."/>
        </authorList>
    </citation>
    <scope>NUCLEOTIDE SEQUENCE</scope>
</reference>
<name>A0A7G9ZBI2_9EURY</name>
<dbReference type="EMBL" id="MT631696">
    <property type="protein sequence ID" value="QNO57616.1"/>
    <property type="molecule type" value="Genomic_DNA"/>
</dbReference>